<feature type="domain" description="Response regulatory" evidence="7">
    <location>
        <begin position="460"/>
        <end position="576"/>
    </location>
</feature>
<dbReference type="Pfam" id="PF00072">
    <property type="entry name" value="Response_reg"/>
    <property type="match status" value="1"/>
</dbReference>
<dbReference type="InterPro" id="IPR036097">
    <property type="entry name" value="HisK_dim/P_sf"/>
</dbReference>
<evidence type="ECO:0000256" key="3">
    <source>
        <dbReference type="ARBA" id="ARBA00022553"/>
    </source>
</evidence>
<dbReference type="SUPFAM" id="SSF47384">
    <property type="entry name" value="Homodimeric domain of signal transducing histidine kinase"/>
    <property type="match status" value="1"/>
</dbReference>
<dbReference type="SUPFAM" id="SSF55874">
    <property type="entry name" value="ATPase domain of HSP90 chaperone/DNA topoisomerase II/histidine kinase"/>
    <property type="match status" value="1"/>
</dbReference>
<dbReference type="InterPro" id="IPR003594">
    <property type="entry name" value="HATPase_dom"/>
</dbReference>
<feature type="transmembrane region" description="Helical" evidence="5">
    <location>
        <begin position="141"/>
        <end position="164"/>
    </location>
</feature>
<evidence type="ECO:0000259" key="6">
    <source>
        <dbReference type="PROSITE" id="PS50109"/>
    </source>
</evidence>
<comment type="catalytic activity">
    <reaction evidence="1">
        <text>ATP + protein L-histidine = ADP + protein N-phospho-L-histidine.</text>
        <dbReference type="EC" id="2.7.13.3"/>
    </reaction>
</comment>
<dbReference type="RefSeq" id="WP_212704328.1">
    <property type="nucleotide sequence ID" value="NZ_CP073581.1"/>
</dbReference>
<dbReference type="PROSITE" id="PS50109">
    <property type="entry name" value="HIS_KIN"/>
    <property type="match status" value="1"/>
</dbReference>
<evidence type="ECO:0000259" key="7">
    <source>
        <dbReference type="PROSITE" id="PS50110"/>
    </source>
</evidence>
<dbReference type="PROSITE" id="PS50110">
    <property type="entry name" value="RESPONSE_REGULATORY"/>
    <property type="match status" value="1"/>
</dbReference>
<dbReference type="SMART" id="SM00388">
    <property type="entry name" value="HisKA"/>
    <property type="match status" value="1"/>
</dbReference>
<dbReference type="Gene3D" id="3.30.565.10">
    <property type="entry name" value="Histidine kinase-like ATPase, C-terminal domain"/>
    <property type="match status" value="1"/>
</dbReference>
<dbReference type="InterPro" id="IPR003661">
    <property type="entry name" value="HisK_dim/P_dom"/>
</dbReference>
<dbReference type="PANTHER" id="PTHR43065:SF49">
    <property type="entry name" value="HISTIDINE KINASE"/>
    <property type="match status" value="1"/>
</dbReference>
<feature type="transmembrane region" description="Helical" evidence="5">
    <location>
        <begin position="61"/>
        <end position="79"/>
    </location>
</feature>
<feature type="transmembrane region" description="Helical" evidence="5">
    <location>
        <begin position="170"/>
        <end position="188"/>
    </location>
</feature>
<evidence type="ECO:0000256" key="5">
    <source>
        <dbReference type="SAM" id="Phobius"/>
    </source>
</evidence>
<dbReference type="PRINTS" id="PR00344">
    <property type="entry name" value="BCTRLSENSOR"/>
</dbReference>
<feature type="domain" description="Histidine kinase" evidence="6">
    <location>
        <begin position="220"/>
        <end position="439"/>
    </location>
</feature>
<dbReference type="PANTHER" id="PTHR43065">
    <property type="entry name" value="SENSOR HISTIDINE KINASE"/>
    <property type="match status" value="1"/>
</dbReference>
<dbReference type="InterPro" id="IPR011006">
    <property type="entry name" value="CheY-like_superfamily"/>
</dbReference>
<dbReference type="SMART" id="SM00387">
    <property type="entry name" value="HATPase_c"/>
    <property type="match status" value="1"/>
</dbReference>
<evidence type="ECO:0000313" key="8">
    <source>
        <dbReference type="EMBL" id="QUJ76130.1"/>
    </source>
</evidence>
<dbReference type="InterPro" id="IPR001789">
    <property type="entry name" value="Sig_transdc_resp-reg_receiver"/>
</dbReference>
<keyword evidence="5" id="KW-0472">Membrane</keyword>
<protein>
    <recommendedName>
        <fullName evidence="2">histidine kinase</fullName>
        <ecNumber evidence="2">2.7.13.3</ecNumber>
    </recommendedName>
</protein>
<sequence length="587" mass="62397">MRSKRAPAPDPEDARKLDEIASVAMAEKLGGTMFYTHVGLILLAAALAAGIRGLWTLSAIAFLYLLTLTAEKALALWAFRHEKPSMHAPVLGILTVRALIYNVLVLSVWAMPGDTYKMAAAALMVAATVNIFVFHATHPRIILCTVIPTWLNFGAMAANVILYRGTVEEGIAALLVFLFIAPYFLLGLRQANRQATELAVTRNALTQSQKHDALGKLSTGIAHDFNNILAVTLGNAELLHGAPAHLRTHLADEIIKAAERGAALSQQLLAFGSRSQLAPAVHDVHVICKDVRAMLDRLLPRSIETDVVIAPQTPKLFVDRALLETAMLNLAINARDAMPDGGTLTITVGPTEQDGWQPALLTEAAPGVTIRVADTGVGIPVSEQQQVFDPFYTTKPVGSGSGLGLSMVLGFARQSGGTLTLESTPGQGTTLILTLPAAPDDAKHSATNAALPQVAATRGTVLLVEDEAGLRHAYMRHLEIAGFNVVLAPDGEAGSQLLDEGLRPAGLVTDLAMPGAVQGDELIRRARRLMPDIPVVLVSGYPDRVVTELGAMNPAVDILQKPLRGKTLVDAVIQALTPADRTPSPQL</sequence>
<dbReference type="Gene3D" id="1.10.287.130">
    <property type="match status" value="1"/>
</dbReference>
<keyword evidence="5" id="KW-0812">Transmembrane</keyword>
<dbReference type="EMBL" id="CP073581">
    <property type="protein sequence ID" value="QUJ76130.1"/>
    <property type="molecule type" value="Genomic_DNA"/>
</dbReference>
<keyword evidence="3 4" id="KW-0597">Phosphoprotein</keyword>
<evidence type="ECO:0000256" key="2">
    <source>
        <dbReference type="ARBA" id="ARBA00012438"/>
    </source>
</evidence>
<organism evidence="8 9">
    <name type="scientific">Sulfitobacter albidus</name>
    <dbReference type="NCBI Taxonomy" id="2829501"/>
    <lineage>
        <taxon>Bacteria</taxon>
        <taxon>Pseudomonadati</taxon>
        <taxon>Pseudomonadota</taxon>
        <taxon>Alphaproteobacteria</taxon>
        <taxon>Rhodobacterales</taxon>
        <taxon>Roseobacteraceae</taxon>
        <taxon>Sulfitobacter</taxon>
    </lineage>
</organism>
<dbReference type="InterPro" id="IPR005467">
    <property type="entry name" value="His_kinase_dom"/>
</dbReference>
<keyword evidence="9" id="KW-1185">Reference proteome</keyword>
<feature type="transmembrane region" description="Helical" evidence="5">
    <location>
        <begin position="34"/>
        <end position="55"/>
    </location>
</feature>
<evidence type="ECO:0000313" key="9">
    <source>
        <dbReference type="Proteomes" id="UP000683291"/>
    </source>
</evidence>
<feature type="transmembrane region" description="Helical" evidence="5">
    <location>
        <begin position="91"/>
        <end position="110"/>
    </location>
</feature>
<dbReference type="CDD" id="cd00082">
    <property type="entry name" value="HisKA"/>
    <property type="match status" value="1"/>
</dbReference>
<evidence type="ECO:0000256" key="4">
    <source>
        <dbReference type="PROSITE-ProRule" id="PRU00169"/>
    </source>
</evidence>
<dbReference type="KEGG" id="sual:KDD17_14610"/>
<feature type="transmembrane region" description="Helical" evidence="5">
    <location>
        <begin position="116"/>
        <end position="134"/>
    </location>
</feature>
<dbReference type="GO" id="GO:0000155">
    <property type="term" value="F:phosphorelay sensor kinase activity"/>
    <property type="evidence" value="ECO:0007669"/>
    <property type="project" value="InterPro"/>
</dbReference>
<name>A0A975PMD6_9RHOB</name>
<dbReference type="InterPro" id="IPR036890">
    <property type="entry name" value="HATPase_C_sf"/>
</dbReference>
<evidence type="ECO:0000256" key="1">
    <source>
        <dbReference type="ARBA" id="ARBA00000085"/>
    </source>
</evidence>
<dbReference type="Pfam" id="PF02518">
    <property type="entry name" value="HATPase_c"/>
    <property type="match status" value="1"/>
</dbReference>
<dbReference type="Gene3D" id="3.40.50.2300">
    <property type="match status" value="1"/>
</dbReference>
<dbReference type="InterPro" id="IPR004358">
    <property type="entry name" value="Sig_transdc_His_kin-like_C"/>
</dbReference>
<gene>
    <name evidence="8" type="ORF">KDD17_14610</name>
</gene>
<dbReference type="AlphaFoldDB" id="A0A975PMD6"/>
<reference evidence="8" key="1">
    <citation type="submission" date="2021-04" db="EMBL/GenBank/DDBJ databases">
        <title>Complete genome sequence for Sulfitobacter sp. strain JK7-1.</title>
        <authorList>
            <person name="Park S.-J."/>
        </authorList>
    </citation>
    <scope>NUCLEOTIDE SEQUENCE</scope>
    <source>
        <strain evidence="8">JK7-1</strain>
    </source>
</reference>
<dbReference type="EC" id="2.7.13.3" evidence="2"/>
<keyword evidence="5" id="KW-1133">Transmembrane helix</keyword>
<proteinExistence type="predicted"/>
<feature type="modified residue" description="4-aspartylphosphate" evidence="4">
    <location>
        <position position="510"/>
    </location>
</feature>
<dbReference type="SUPFAM" id="SSF52172">
    <property type="entry name" value="CheY-like"/>
    <property type="match status" value="1"/>
</dbReference>
<accession>A0A975PMD6</accession>
<dbReference type="SMART" id="SM00448">
    <property type="entry name" value="REC"/>
    <property type="match status" value="1"/>
</dbReference>
<dbReference type="Proteomes" id="UP000683291">
    <property type="component" value="Chromosome 1"/>
</dbReference>